<dbReference type="SUPFAM" id="SSF51261">
    <property type="entry name" value="Duplicated hybrid motif"/>
    <property type="match status" value="1"/>
</dbReference>
<protein>
    <submittedName>
        <fullName evidence="4">Metallopeptidase</fullName>
    </submittedName>
</protein>
<evidence type="ECO:0000313" key="4">
    <source>
        <dbReference type="EMBL" id="RDU68834.1"/>
    </source>
</evidence>
<evidence type="ECO:0000313" key="5">
    <source>
        <dbReference type="Proteomes" id="UP000257067"/>
    </source>
</evidence>
<dbReference type="Proteomes" id="UP000257067">
    <property type="component" value="Unassembled WGS sequence"/>
</dbReference>
<evidence type="ECO:0000256" key="2">
    <source>
        <dbReference type="SAM" id="Coils"/>
    </source>
</evidence>
<evidence type="ECO:0000256" key="1">
    <source>
        <dbReference type="ARBA" id="ARBA00022729"/>
    </source>
</evidence>
<dbReference type="GO" id="GO:0004222">
    <property type="term" value="F:metalloendopeptidase activity"/>
    <property type="evidence" value="ECO:0007669"/>
    <property type="project" value="TreeGrafter"/>
</dbReference>
<organism evidence="4 5">
    <name type="scientific">Helicobacter cholecystus</name>
    <dbReference type="NCBI Taxonomy" id="45498"/>
    <lineage>
        <taxon>Bacteria</taxon>
        <taxon>Pseudomonadati</taxon>
        <taxon>Campylobacterota</taxon>
        <taxon>Epsilonproteobacteria</taxon>
        <taxon>Campylobacterales</taxon>
        <taxon>Helicobacteraceae</taxon>
        <taxon>Helicobacter</taxon>
    </lineage>
</organism>
<dbReference type="InterPro" id="IPR011055">
    <property type="entry name" value="Dup_hybrid_motif"/>
</dbReference>
<sequence>MKKCFILFCCFTFLVSSNIDKDIKKNQAKIANTIKEQARINKKIQELGEEITSQNTEINALISQIQILEKEIEDNRGRFSEQEKELKITQEKHQELQERDATIQKQITALITQELAFKVIANKEQVSGVEDMLLEELFNTLSKNAKLQINTLTEEKKILSENIQKYSNEIRKLQGLIKTQVDKRKQLAEGIKKRNKMIEKFEGDIQNYNQKLSQIVQERESLDEILEKLNIKKRDMQERERQKALAKAQSEDKKSLNAPLEVKKVGSSYRQVSTTKYKGSKTIAPLDSYRIEQRFGAYFDPVYKIKVFNEALVLAPKNKNANVKSVLGGKIVFAKNTPMLKKVVIIEHPNQMHTIYAHLDKIAPTVRPGLRVPKGYVIGKVDDRLNFEVTIKDQYINPLELIKK</sequence>
<feature type="domain" description="M23ase beta-sheet core" evidence="3">
    <location>
        <begin position="318"/>
        <end position="398"/>
    </location>
</feature>
<comment type="caution">
    <text evidence="4">The sequence shown here is derived from an EMBL/GenBank/DDBJ whole genome shotgun (WGS) entry which is preliminary data.</text>
</comment>
<dbReference type="PANTHER" id="PTHR21666">
    <property type="entry name" value="PEPTIDASE-RELATED"/>
    <property type="match status" value="1"/>
</dbReference>
<keyword evidence="5" id="KW-1185">Reference proteome</keyword>
<name>A0A3D8IW29_9HELI</name>
<accession>A0A3D8IW29</accession>
<gene>
    <name evidence="4" type="ORF">CQA62_05460</name>
</gene>
<proteinExistence type="predicted"/>
<reference evidence="4 5" key="1">
    <citation type="submission" date="2018-04" db="EMBL/GenBank/DDBJ databases">
        <title>Novel Campyloabacter and Helicobacter Species and Strains.</title>
        <authorList>
            <person name="Mannion A.J."/>
            <person name="Shen Z."/>
            <person name="Fox J.G."/>
        </authorList>
    </citation>
    <scope>NUCLEOTIDE SEQUENCE [LARGE SCALE GENOMIC DNA]</scope>
    <source>
        <strain evidence="4 5">ATCC 700242</strain>
    </source>
</reference>
<feature type="coiled-coil region" evidence="2">
    <location>
        <begin position="142"/>
        <end position="242"/>
    </location>
</feature>
<dbReference type="EMBL" id="NXLU01000006">
    <property type="protein sequence ID" value="RDU68834.1"/>
    <property type="molecule type" value="Genomic_DNA"/>
</dbReference>
<dbReference type="Gene3D" id="2.70.70.10">
    <property type="entry name" value="Glucose Permease (Domain IIA)"/>
    <property type="match status" value="1"/>
</dbReference>
<dbReference type="AlphaFoldDB" id="A0A3D8IW29"/>
<feature type="coiled-coil region" evidence="2">
    <location>
        <begin position="30"/>
        <end position="106"/>
    </location>
</feature>
<dbReference type="PANTHER" id="PTHR21666:SF289">
    <property type="entry name" value="L-ALA--D-GLU ENDOPEPTIDASE"/>
    <property type="match status" value="1"/>
</dbReference>
<dbReference type="CDD" id="cd12797">
    <property type="entry name" value="M23_peptidase"/>
    <property type="match status" value="1"/>
</dbReference>
<dbReference type="InterPro" id="IPR016047">
    <property type="entry name" value="M23ase_b-sheet_dom"/>
</dbReference>
<keyword evidence="1" id="KW-0732">Signal</keyword>
<dbReference type="Pfam" id="PF01551">
    <property type="entry name" value="Peptidase_M23"/>
    <property type="match status" value="1"/>
</dbReference>
<dbReference type="InterPro" id="IPR050570">
    <property type="entry name" value="Cell_wall_metabolism_enzyme"/>
</dbReference>
<keyword evidence="2" id="KW-0175">Coiled coil</keyword>
<evidence type="ECO:0000259" key="3">
    <source>
        <dbReference type="Pfam" id="PF01551"/>
    </source>
</evidence>
<dbReference type="RefSeq" id="WP_104723406.1">
    <property type="nucleotide sequence ID" value="NZ_FZNE01000001.1"/>
</dbReference>